<organism evidence="2 3">
    <name type="scientific">Trichuris muris</name>
    <name type="common">Mouse whipworm</name>
    <dbReference type="NCBI Taxonomy" id="70415"/>
    <lineage>
        <taxon>Eukaryota</taxon>
        <taxon>Metazoa</taxon>
        <taxon>Ecdysozoa</taxon>
        <taxon>Nematoda</taxon>
        <taxon>Enoplea</taxon>
        <taxon>Dorylaimia</taxon>
        <taxon>Trichinellida</taxon>
        <taxon>Trichuridae</taxon>
        <taxon>Trichuris</taxon>
    </lineage>
</organism>
<dbReference type="WBParaSite" id="TMUE_3000014828.1">
    <property type="protein sequence ID" value="TMUE_3000014828.1"/>
    <property type="gene ID" value="WBGene00295547"/>
</dbReference>
<keyword evidence="1" id="KW-0732">Signal</keyword>
<proteinExistence type="predicted"/>
<name>A0A5S6R5W7_TRIMR</name>
<reference evidence="3" key="1">
    <citation type="submission" date="2019-12" db="UniProtKB">
        <authorList>
            <consortium name="WormBaseParasite"/>
        </authorList>
    </citation>
    <scope>IDENTIFICATION</scope>
</reference>
<feature type="signal peptide" evidence="1">
    <location>
        <begin position="1"/>
        <end position="20"/>
    </location>
</feature>
<keyword evidence="2" id="KW-1185">Reference proteome</keyword>
<evidence type="ECO:0000313" key="2">
    <source>
        <dbReference type="Proteomes" id="UP000046395"/>
    </source>
</evidence>
<evidence type="ECO:0000313" key="3">
    <source>
        <dbReference type="WBParaSite" id="TMUE_3000014828.1"/>
    </source>
</evidence>
<dbReference type="AlphaFoldDB" id="A0A5S6R5W7"/>
<sequence length="120" mass="13408">MNLPLISVVTLLAISETCTGLCIPKGKAPTLEEYNEIKDCVVKAHPTKDTLFKQVEEVCAELCGRKRNESKVRRKYSKAYDCCLAQCLLEGASAIERAIELRLSREKSTSSRQRSTAKNE</sequence>
<feature type="chain" id="PRO_5024343685" evidence="1">
    <location>
        <begin position="21"/>
        <end position="120"/>
    </location>
</feature>
<evidence type="ECO:0000256" key="1">
    <source>
        <dbReference type="SAM" id="SignalP"/>
    </source>
</evidence>
<dbReference type="Proteomes" id="UP000046395">
    <property type="component" value="Unassembled WGS sequence"/>
</dbReference>
<protein>
    <submittedName>
        <fullName evidence="3">Uncharacterized protein</fullName>
    </submittedName>
</protein>
<accession>A0A5S6R5W7</accession>